<dbReference type="InterPro" id="IPR003323">
    <property type="entry name" value="OTU_dom"/>
</dbReference>
<dbReference type="Pfam" id="PF10275">
    <property type="entry name" value="Peptidase_C65"/>
    <property type="match status" value="1"/>
</dbReference>
<dbReference type="EMBL" id="CAXLJL010000800">
    <property type="protein sequence ID" value="CAL5140852.1"/>
    <property type="molecule type" value="Genomic_DNA"/>
</dbReference>
<dbReference type="InterPro" id="IPR042467">
    <property type="entry name" value="Peptidase_C65_otubain_sub2"/>
</dbReference>
<dbReference type="GO" id="GO:0005634">
    <property type="term" value="C:nucleus"/>
    <property type="evidence" value="ECO:0007669"/>
    <property type="project" value="TreeGrafter"/>
</dbReference>
<keyword evidence="5 7" id="KW-0378">Hydrolase</keyword>
<sequence>MLSIESSPCEGSGSADSLSDEATQAQLEAIESAIKATSPLVSPIICLSTLDEDFSGHAVYLQKLNLLKEKYSGIRRLRRDGNCFYRAFGFAYIEYLLTGKRLKEAALLKRRCDECRDTLLQLGYTQFTVEDFHEQFTGMVDQFTVEGGSLEELEETFNNQGYSDYYVVFLRLLVSAFMQKHASFYANFVDEDKTITRFCETEVEPMGRETDNIHVAALALAVRCPIAVENCQQSGDLQRIEFPAEAPNLASDIPPPSSDKQQSSPESCALAPPEGDEQNNGTKDVQQPSNSSPVPLEPPVTLLYRPGHYDILYPKAKTEIR</sequence>
<comment type="caution">
    <text evidence="12">The sequence shown here is derived from an EMBL/GenBank/DDBJ whole genome shotgun (WGS) entry which is preliminary data.</text>
</comment>
<feature type="active site" description="Nucleophile" evidence="8">
    <location>
        <position position="83"/>
    </location>
</feature>
<evidence type="ECO:0000256" key="8">
    <source>
        <dbReference type="PIRSR" id="PIRSR013503-1"/>
    </source>
</evidence>
<dbReference type="AlphaFoldDB" id="A0AAV2TX57"/>
<evidence type="ECO:0000256" key="6">
    <source>
        <dbReference type="ARBA" id="ARBA00022807"/>
    </source>
</evidence>
<feature type="compositionally biased region" description="Polar residues" evidence="10">
    <location>
        <begin position="278"/>
        <end position="293"/>
    </location>
</feature>
<evidence type="ECO:0000256" key="2">
    <source>
        <dbReference type="ARBA" id="ARBA00006579"/>
    </source>
</evidence>
<keyword evidence="6 7" id="KW-0788">Thiol protease</keyword>
<feature type="active site" evidence="8">
    <location>
        <position position="80"/>
    </location>
</feature>
<dbReference type="GO" id="GO:0043130">
    <property type="term" value="F:ubiquitin binding"/>
    <property type="evidence" value="ECO:0007669"/>
    <property type="project" value="UniProtKB-UniRule"/>
</dbReference>
<feature type="domain" description="OTU" evidence="11">
    <location>
        <begin position="72"/>
        <end position="315"/>
    </location>
</feature>
<evidence type="ECO:0000256" key="9">
    <source>
        <dbReference type="PIRSR" id="PIRSR013503-2"/>
    </source>
</evidence>
<comment type="similarity">
    <text evidence="2 7">Belongs to the peptidase C65 family.</text>
</comment>
<dbReference type="PANTHER" id="PTHR12931">
    <property type="entry name" value="UBIQUITIN THIOLESTERASE PROTEIN OTUB"/>
    <property type="match status" value="1"/>
</dbReference>
<evidence type="ECO:0000256" key="10">
    <source>
        <dbReference type="SAM" id="MobiDB-lite"/>
    </source>
</evidence>
<accession>A0AAV2TX57</accession>
<dbReference type="PIRSF" id="PIRSF013503">
    <property type="entry name" value="Ubiquitin_thioesterase_Otubain"/>
    <property type="match status" value="1"/>
</dbReference>
<feature type="compositionally biased region" description="Low complexity" evidence="10">
    <location>
        <begin position="258"/>
        <end position="267"/>
    </location>
</feature>
<dbReference type="SUPFAM" id="SSF54001">
    <property type="entry name" value="Cysteine proteinases"/>
    <property type="match status" value="1"/>
</dbReference>
<dbReference type="Proteomes" id="UP001497525">
    <property type="component" value="Unassembled WGS sequence"/>
</dbReference>
<dbReference type="EC" id="3.4.19.12" evidence="7"/>
<keyword evidence="4 7" id="KW-0833">Ubl conjugation pathway</keyword>
<evidence type="ECO:0000256" key="1">
    <source>
        <dbReference type="ARBA" id="ARBA00000707"/>
    </source>
</evidence>
<protein>
    <recommendedName>
        <fullName evidence="7">Ubiquitin thioesterase</fullName>
        <ecNumber evidence="7">3.4.19.12</ecNumber>
    </recommendedName>
</protein>
<keyword evidence="3 7" id="KW-0645">Protease</keyword>
<gene>
    <name evidence="12" type="ORF">CDAUBV1_LOCUS16157</name>
</gene>
<evidence type="ECO:0000259" key="11">
    <source>
        <dbReference type="PROSITE" id="PS50802"/>
    </source>
</evidence>
<evidence type="ECO:0000256" key="4">
    <source>
        <dbReference type="ARBA" id="ARBA00022786"/>
    </source>
</evidence>
<dbReference type="InterPro" id="IPR019400">
    <property type="entry name" value="Peptidase_C65_otubain"/>
</dbReference>
<feature type="site" description="Interacts with free ubiquitin" evidence="9">
    <location>
        <position position="304"/>
    </location>
</feature>
<dbReference type="GO" id="GO:0004843">
    <property type="term" value="F:cysteine-type deubiquitinase activity"/>
    <property type="evidence" value="ECO:0007669"/>
    <property type="project" value="UniProtKB-UniRule"/>
</dbReference>
<evidence type="ECO:0000313" key="12">
    <source>
        <dbReference type="EMBL" id="CAL5140852.1"/>
    </source>
</evidence>
<dbReference type="InterPro" id="IPR038765">
    <property type="entry name" value="Papain-like_cys_pep_sf"/>
</dbReference>
<name>A0AAV2TX57_CALDB</name>
<evidence type="ECO:0000256" key="7">
    <source>
        <dbReference type="PIRNR" id="PIRNR013503"/>
    </source>
</evidence>
<dbReference type="InterPro" id="IPR016615">
    <property type="entry name" value="Otubain"/>
</dbReference>
<dbReference type="PANTHER" id="PTHR12931:SF15">
    <property type="entry name" value="UBIQUITIN THIOESTERASE OTUBAIN-LIKE"/>
    <property type="match status" value="1"/>
</dbReference>
<organism evidence="12 13">
    <name type="scientific">Calicophoron daubneyi</name>
    <name type="common">Rumen fluke</name>
    <name type="synonym">Paramphistomum daubneyi</name>
    <dbReference type="NCBI Taxonomy" id="300641"/>
    <lineage>
        <taxon>Eukaryota</taxon>
        <taxon>Metazoa</taxon>
        <taxon>Spiralia</taxon>
        <taxon>Lophotrochozoa</taxon>
        <taxon>Platyhelminthes</taxon>
        <taxon>Trematoda</taxon>
        <taxon>Digenea</taxon>
        <taxon>Plagiorchiida</taxon>
        <taxon>Pronocephalata</taxon>
        <taxon>Paramphistomoidea</taxon>
        <taxon>Paramphistomidae</taxon>
        <taxon>Calicophoron</taxon>
    </lineage>
</organism>
<evidence type="ECO:0000313" key="13">
    <source>
        <dbReference type="Proteomes" id="UP001497525"/>
    </source>
</evidence>
<evidence type="ECO:0000256" key="3">
    <source>
        <dbReference type="ARBA" id="ARBA00022670"/>
    </source>
</evidence>
<evidence type="ECO:0000256" key="5">
    <source>
        <dbReference type="ARBA" id="ARBA00022801"/>
    </source>
</evidence>
<dbReference type="Gene3D" id="3.30.200.60">
    <property type="entry name" value="Peptidase C65 Otubain, subdomain 1"/>
    <property type="match status" value="2"/>
</dbReference>
<dbReference type="FunFam" id="1.20.1300.20:FF:000001">
    <property type="entry name" value="Ubiquitin thioesterase OTUB1"/>
    <property type="match status" value="1"/>
</dbReference>
<reference evidence="12" key="1">
    <citation type="submission" date="2024-06" db="EMBL/GenBank/DDBJ databases">
        <authorList>
            <person name="Liu X."/>
            <person name="Lenzi L."/>
            <person name="Haldenby T S."/>
            <person name="Uol C."/>
        </authorList>
    </citation>
    <scope>NUCLEOTIDE SEQUENCE</scope>
</reference>
<feature type="site" description="Interacts with free ubiquitin" evidence="9">
    <location>
        <position position="309"/>
    </location>
</feature>
<comment type="catalytic activity">
    <reaction evidence="1 7">
        <text>Thiol-dependent hydrolysis of ester, thioester, amide, peptide and isopeptide bonds formed by the C-terminal Gly of ubiquitin (a 76-residue protein attached to proteins as an intracellular targeting signal).</text>
        <dbReference type="EC" id="3.4.19.12"/>
    </reaction>
</comment>
<dbReference type="GO" id="GO:0006508">
    <property type="term" value="P:proteolysis"/>
    <property type="evidence" value="ECO:0007669"/>
    <property type="project" value="UniProtKB-KW"/>
</dbReference>
<dbReference type="PROSITE" id="PS50802">
    <property type="entry name" value="OTU"/>
    <property type="match status" value="1"/>
</dbReference>
<proteinExistence type="inferred from homology"/>
<dbReference type="Gene3D" id="1.20.1300.20">
    <property type="entry name" value="Peptidase C65 Otubain, subdomain 2"/>
    <property type="match status" value="1"/>
</dbReference>
<dbReference type="InterPro" id="IPR042468">
    <property type="entry name" value="Peptidase_C65_otubain_sub1"/>
</dbReference>
<feature type="active site" evidence="8">
    <location>
        <position position="308"/>
    </location>
</feature>
<feature type="region of interest" description="Disordered" evidence="10">
    <location>
        <begin position="247"/>
        <end position="302"/>
    </location>
</feature>
<dbReference type="GO" id="GO:0071108">
    <property type="term" value="P:protein K48-linked deubiquitination"/>
    <property type="evidence" value="ECO:0007669"/>
    <property type="project" value="TreeGrafter"/>
</dbReference>